<protein>
    <submittedName>
        <fullName evidence="1">Uncharacterized protein</fullName>
    </submittedName>
</protein>
<dbReference type="EMBL" id="MGGR01000013">
    <property type="protein sequence ID" value="OGM33846.1"/>
    <property type="molecule type" value="Genomic_DNA"/>
</dbReference>
<dbReference type="AlphaFoldDB" id="A0A1F7Z2H1"/>
<evidence type="ECO:0000313" key="1">
    <source>
        <dbReference type="EMBL" id="OGM33846.1"/>
    </source>
</evidence>
<sequence>MIFSRNILGKMIEMGVSSEEREKEFERFIVAQYLRYTSVDEVFRKNNYDLPISYPGVHRLLDRWGIIKAAGPNSKLSEAICFLTCLSDRKIPLERLYKNMPPSFKTSMATMHRIMHNVKKGVVRRAGTALIVTPHDSPDSFLVGNDISTPRIEFGKPYGSVSVPMTFSKRREPVKESILRILQQEVFTENVLSGRTPFEVIPQNPEPFMYLDIADVRVGVYNIRLPKELSDTQAFSSYKLENFRYINFSEVQDNPEQNYRSGITEMATGYNNYLQKDAHGFSSKPVFEISLLNQQLALLPLYSQ</sequence>
<name>A0A1F7Z2H1_9BACT</name>
<dbReference type="STRING" id="1802505.A3D01_02650"/>
<proteinExistence type="predicted"/>
<gene>
    <name evidence="1" type="ORF">A3D01_02650</name>
</gene>
<accession>A0A1F7Z2H1</accession>
<comment type="caution">
    <text evidence="1">The sequence shown here is derived from an EMBL/GenBank/DDBJ whole genome shotgun (WGS) entry which is preliminary data.</text>
</comment>
<dbReference type="Proteomes" id="UP000177169">
    <property type="component" value="Unassembled WGS sequence"/>
</dbReference>
<reference evidence="1 2" key="1">
    <citation type="journal article" date="2016" name="Nat. Commun.">
        <title>Thousands of microbial genomes shed light on interconnected biogeochemical processes in an aquifer system.</title>
        <authorList>
            <person name="Anantharaman K."/>
            <person name="Brown C.T."/>
            <person name="Hug L.A."/>
            <person name="Sharon I."/>
            <person name="Castelle C.J."/>
            <person name="Probst A.J."/>
            <person name="Thomas B.C."/>
            <person name="Singh A."/>
            <person name="Wilkins M.J."/>
            <person name="Karaoz U."/>
            <person name="Brodie E.L."/>
            <person name="Williams K.H."/>
            <person name="Hubbard S.S."/>
            <person name="Banfield J.F."/>
        </authorList>
    </citation>
    <scope>NUCLEOTIDE SEQUENCE [LARGE SCALE GENOMIC DNA]</scope>
</reference>
<evidence type="ECO:0000313" key="2">
    <source>
        <dbReference type="Proteomes" id="UP000177169"/>
    </source>
</evidence>
<organism evidence="1 2">
    <name type="scientific">Candidatus Woesebacteria bacterium RIFCSPHIGHO2_02_FULL_39_13</name>
    <dbReference type="NCBI Taxonomy" id="1802505"/>
    <lineage>
        <taxon>Bacteria</taxon>
        <taxon>Candidatus Woeseibacteriota</taxon>
    </lineage>
</organism>